<feature type="region of interest" description="Disordered" evidence="10">
    <location>
        <begin position="1"/>
        <end position="49"/>
    </location>
</feature>
<dbReference type="RefSeq" id="WP_004871983.1">
    <property type="nucleotide sequence ID" value="NZ_CP005986.1"/>
</dbReference>
<name>A0A059ZUI3_ACICK</name>
<evidence type="ECO:0000313" key="12">
    <source>
        <dbReference type="EMBL" id="AIA55123.1"/>
    </source>
</evidence>
<dbReference type="GeneID" id="92931463"/>
<evidence type="ECO:0000256" key="2">
    <source>
        <dbReference type="ARBA" id="ARBA00004496"/>
    </source>
</evidence>
<dbReference type="GO" id="GO:0009288">
    <property type="term" value="C:bacterial-type flagellum"/>
    <property type="evidence" value="ECO:0007669"/>
    <property type="project" value="InterPro"/>
</dbReference>
<dbReference type="GO" id="GO:0005829">
    <property type="term" value="C:cytosol"/>
    <property type="evidence" value="ECO:0007669"/>
    <property type="project" value="TreeGrafter"/>
</dbReference>
<evidence type="ECO:0000256" key="10">
    <source>
        <dbReference type="SAM" id="MobiDB-lite"/>
    </source>
</evidence>
<organism evidence="12 13">
    <name type="scientific">Acidithiobacillus caldus (strain ATCC 51756 / DSM 8584 / KU)</name>
    <dbReference type="NCBI Taxonomy" id="637389"/>
    <lineage>
        <taxon>Bacteria</taxon>
        <taxon>Pseudomonadati</taxon>
        <taxon>Pseudomonadota</taxon>
        <taxon>Acidithiobacillia</taxon>
        <taxon>Acidithiobacillales</taxon>
        <taxon>Acidithiobacillaceae</taxon>
        <taxon>Acidithiobacillus</taxon>
    </lineage>
</organism>
<dbReference type="PANTHER" id="PTHR34982:SF1">
    <property type="entry name" value="FLAGELLAR ASSEMBLY PROTEIN FLIH"/>
    <property type="match status" value="1"/>
</dbReference>
<evidence type="ECO:0000256" key="3">
    <source>
        <dbReference type="ARBA" id="ARBA00006602"/>
    </source>
</evidence>
<keyword evidence="12" id="KW-0969">Cilium</keyword>
<comment type="similarity">
    <text evidence="3">Belongs to the FliH family.</text>
</comment>
<reference evidence="12 13" key="1">
    <citation type="journal article" date="2009" name="J. Bacteriol.">
        <title>Draft genome sequence of the extremely acidophilic bacterium Acidithiobacillus caldus ATCC 51756 reveals metabolic versatility in the genus Acidithiobacillus.</title>
        <authorList>
            <person name="Valdes J."/>
            <person name="Quatrini R."/>
            <person name="Hallberg K."/>
            <person name="Dopson M."/>
            <person name="Valenzuela P.D."/>
            <person name="Holmes D.S."/>
        </authorList>
    </citation>
    <scope>NUCLEOTIDE SEQUENCE [LARGE SCALE GENOMIC DNA]</scope>
    <source>
        <strain evidence="13">ATCC 51756 / DSM 8584 / KU</strain>
    </source>
</reference>
<evidence type="ECO:0000256" key="1">
    <source>
        <dbReference type="ARBA" id="ARBA00003041"/>
    </source>
</evidence>
<comment type="function">
    <text evidence="1">Needed for flagellar regrowth and assembly.</text>
</comment>
<keyword evidence="12" id="KW-0282">Flagellum</keyword>
<dbReference type="GO" id="GO:0044781">
    <property type="term" value="P:bacterial-type flagellum organization"/>
    <property type="evidence" value="ECO:0007669"/>
    <property type="project" value="UniProtKB-KW"/>
</dbReference>
<gene>
    <name evidence="12" type="ORF">Acaty_c1255</name>
</gene>
<dbReference type="PRINTS" id="PR01003">
    <property type="entry name" value="FLGFLIH"/>
</dbReference>
<evidence type="ECO:0000256" key="8">
    <source>
        <dbReference type="ARBA" id="ARBA00022927"/>
    </source>
</evidence>
<proteinExistence type="inferred from homology"/>
<keyword evidence="12" id="KW-0966">Cell projection</keyword>
<dbReference type="InterPro" id="IPR018035">
    <property type="entry name" value="Flagellar_FliH/T3SS_HrpE"/>
</dbReference>
<evidence type="ECO:0000256" key="5">
    <source>
        <dbReference type="ARBA" id="ARBA00022448"/>
    </source>
</evidence>
<dbReference type="Pfam" id="PF02108">
    <property type="entry name" value="FliH"/>
    <property type="match status" value="1"/>
</dbReference>
<keyword evidence="6" id="KW-0963">Cytoplasm</keyword>
<dbReference type="GO" id="GO:0003774">
    <property type="term" value="F:cytoskeletal motor activity"/>
    <property type="evidence" value="ECO:0007669"/>
    <property type="project" value="InterPro"/>
</dbReference>
<dbReference type="EMBL" id="CP005986">
    <property type="protein sequence ID" value="AIA55123.1"/>
    <property type="molecule type" value="Genomic_DNA"/>
</dbReference>
<keyword evidence="5" id="KW-0813">Transport</keyword>
<evidence type="ECO:0000256" key="9">
    <source>
        <dbReference type="ARBA" id="ARBA00023225"/>
    </source>
</evidence>
<protein>
    <recommendedName>
        <fullName evidence="4">Flagellar assembly protein FliH</fullName>
    </recommendedName>
</protein>
<dbReference type="InterPro" id="IPR051472">
    <property type="entry name" value="T3SS_Stator/FliH"/>
</dbReference>
<evidence type="ECO:0000256" key="7">
    <source>
        <dbReference type="ARBA" id="ARBA00022795"/>
    </source>
</evidence>
<dbReference type="GO" id="GO:0071973">
    <property type="term" value="P:bacterial-type flagellum-dependent cell motility"/>
    <property type="evidence" value="ECO:0007669"/>
    <property type="project" value="InterPro"/>
</dbReference>
<dbReference type="eggNOG" id="COG1317">
    <property type="taxonomic scope" value="Bacteria"/>
</dbReference>
<evidence type="ECO:0000313" key="13">
    <source>
        <dbReference type="Proteomes" id="UP000005522"/>
    </source>
</evidence>
<keyword evidence="8" id="KW-0653">Protein transport</keyword>
<dbReference type="PANTHER" id="PTHR34982">
    <property type="entry name" value="YOP PROTEINS TRANSLOCATION PROTEIN L"/>
    <property type="match status" value="1"/>
</dbReference>
<dbReference type="AlphaFoldDB" id="A0A059ZUI3"/>
<dbReference type="GO" id="GO:0015031">
    <property type="term" value="P:protein transport"/>
    <property type="evidence" value="ECO:0007669"/>
    <property type="project" value="UniProtKB-KW"/>
</dbReference>
<dbReference type="Proteomes" id="UP000005522">
    <property type="component" value="Chromosome"/>
</dbReference>
<dbReference type="InterPro" id="IPR000563">
    <property type="entry name" value="Flag_FliH"/>
</dbReference>
<evidence type="ECO:0000256" key="6">
    <source>
        <dbReference type="ARBA" id="ARBA00022490"/>
    </source>
</evidence>
<evidence type="ECO:0000259" key="11">
    <source>
        <dbReference type="Pfam" id="PF02108"/>
    </source>
</evidence>
<dbReference type="HOGENOM" id="CLU_062625_0_1_6"/>
<dbReference type="KEGG" id="acz:Acaty_c1255"/>
<evidence type="ECO:0000256" key="4">
    <source>
        <dbReference type="ARBA" id="ARBA00016507"/>
    </source>
</evidence>
<comment type="subcellular location">
    <subcellularLocation>
        <location evidence="2">Cytoplasm</location>
    </subcellularLocation>
</comment>
<feature type="domain" description="Flagellar assembly protein FliH/Type III secretion system HrpE" evidence="11">
    <location>
        <begin position="96"/>
        <end position="201"/>
    </location>
</feature>
<sequence>MTVKSFGSPPQIIPAEGSASAKRWEMPEFSESAVATEAPGLGEAEPPVEASELRLPTTAEIEAVYAKAAEEGRAAGYAEGQQLGRREALQAAATDIERLRQILRGLAAPVDRLDAAVEQALLSLALEIARQVIRHELTTQPELILPLLREALKALPIRSRRPLLRLHPEDVALLREALPELADEGVETVADPDLERGGLILAVPLEGEPVVPDRRWGQRSEAAVATELDLSLATRWRQVLEQLFGDLAR</sequence>
<keyword evidence="7" id="KW-1005">Bacterial flagellum biogenesis</keyword>
<accession>A0A059ZUI3</accession>
<keyword evidence="9" id="KW-1006">Bacterial flagellum protein export</keyword>